<dbReference type="CDD" id="cd00038">
    <property type="entry name" value="CAP_ED"/>
    <property type="match status" value="1"/>
</dbReference>
<dbReference type="OrthoDB" id="10035564at2759"/>
<dbReference type="Gene3D" id="1.10.287.630">
    <property type="entry name" value="Helix hairpin bin"/>
    <property type="match status" value="1"/>
</dbReference>
<proteinExistence type="predicted"/>
<gene>
    <name evidence="5" type="ORF">TTHERM_00195950</name>
</gene>
<dbReference type="SUPFAM" id="SSF51206">
    <property type="entry name" value="cAMP-binding domain-like"/>
    <property type="match status" value="1"/>
</dbReference>
<dbReference type="PANTHER" id="PTHR45689">
    <property type="entry name" value="I[[H]] CHANNEL, ISOFORM E"/>
    <property type="match status" value="1"/>
</dbReference>
<evidence type="ECO:0000313" key="5">
    <source>
        <dbReference type="EMBL" id="EAR97004.2"/>
    </source>
</evidence>
<feature type="compositionally biased region" description="Low complexity" evidence="2">
    <location>
        <begin position="927"/>
        <end position="936"/>
    </location>
</feature>
<dbReference type="HOGENOM" id="CLU_226795_0_0_1"/>
<dbReference type="InterPro" id="IPR051413">
    <property type="entry name" value="K/Na_HCN_channel"/>
</dbReference>
<dbReference type="FunCoup" id="Q23K39">
    <property type="interactions" value="2"/>
</dbReference>
<feature type="region of interest" description="Disordered" evidence="2">
    <location>
        <begin position="886"/>
        <end position="936"/>
    </location>
</feature>
<feature type="transmembrane region" description="Helical" evidence="3">
    <location>
        <begin position="299"/>
        <end position="320"/>
    </location>
</feature>
<feature type="compositionally biased region" description="Polar residues" evidence="2">
    <location>
        <begin position="35"/>
        <end position="67"/>
    </location>
</feature>
<dbReference type="Pfam" id="PF07885">
    <property type="entry name" value="Ion_trans_2"/>
    <property type="match status" value="1"/>
</dbReference>
<dbReference type="GO" id="GO:0098855">
    <property type="term" value="C:HCN channel complex"/>
    <property type="evidence" value="ECO:0007669"/>
    <property type="project" value="TreeGrafter"/>
</dbReference>
<dbReference type="Gene3D" id="2.60.120.10">
    <property type="entry name" value="Jelly Rolls"/>
    <property type="match status" value="1"/>
</dbReference>
<dbReference type="EMBL" id="GG662673">
    <property type="protein sequence ID" value="EAR97004.2"/>
    <property type="molecule type" value="Genomic_DNA"/>
</dbReference>
<feature type="domain" description="Cyclic nucleotide-binding" evidence="4">
    <location>
        <begin position="587"/>
        <end position="657"/>
    </location>
</feature>
<feature type="coiled-coil region" evidence="1">
    <location>
        <begin position="1320"/>
        <end position="1347"/>
    </location>
</feature>
<feature type="transmembrane region" description="Helical" evidence="3">
    <location>
        <begin position="326"/>
        <end position="349"/>
    </location>
</feature>
<keyword evidence="3" id="KW-0812">Transmembrane</keyword>
<feature type="region of interest" description="Disordered" evidence="2">
    <location>
        <begin position="21"/>
        <end position="67"/>
    </location>
</feature>
<keyword evidence="1" id="KW-0175">Coiled coil</keyword>
<feature type="compositionally biased region" description="Low complexity" evidence="2">
    <location>
        <begin position="816"/>
        <end position="830"/>
    </location>
</feature>
<reference evidence="6" key="1">
    <citation type="journal article" date="2006" name="PLoS Biol.">
        <title>Macronuclear genome sequence of the ciliate Tetrahymena thermophila, a model eukaryote.</title>
        <authorList>
            <person name="Eisen J.A."/>
            <person name="Coyne R.S."/>
            <person name="Wu M."/>
            <person name="Wu D."/>
            <person name="Thiagarajan M."/>
            <person name="Wortman J.R."/>
            <person name="Badger J.H."/>
            <person name="Ren Q."/>
            <person name="Amedeo P."/>
            <person name="Jones K.M."/>
            <person name="Tallon L.J."/>
            <person name="Delcher A.L."/>
            <person name="Salzberg S.L."/>
            <person name="Silva J.C."/>
            <person name="Haas B.J."/>
            <person name="Majoros W.H."/>
            <person name="Farzad M."/>
            <person name="Carlton J.M."/>
            <person name="Smith R.K. Jr."/>
            <person name="Garg J."/>
            <person name="Pearlman R.E."/>
            <person name="Karrer K.M."/>
            <person name="Sun L."/>
            <person name="Manning G."/>
            <person name="Elde N.C."/>
            <person name="Turkewitz A.P."/>
            <person name="Asai D.J."/>
            <person name="Wilkes D.E."/>
            <person name="Wang Y."/>
            <person name="Cai H."/>
            <person name="Collins K."/>
            <person name="Stewart B.A."/>
            <person name="Lee S.R."/>
            <person name="Wilamowska K."/>
            <person name="Weinberg Z."/>
            <person name="Ruzzo W.L."/>
            <person name="Wloga D."/>
            <person name="Gaertig J."/>
            <person name="Frankel J."/>
            <person name="Tsao C.-C."/>
            <person name="Gorovsky M.A."/>
            <person name="Keeling P.J."/>
            <person name="Waller R.F."/>
            <person name="Patron N.J."/>
            <person name="Cherry J.M."/>
            <person name="Stover N.A."/>
            <person name="Krieger C.J."/>
            <person name="del Toro C."/>
            <person name="Ryder H.F."/>
            <person name="Williamson S.C."/>
            <person name="Barbeau R.A."/>
            <person name="Hamilton E.P."/>
            <person name="Orias E."/>
        </authorList>
    </citation>
    <scope>NUCLEOTIDE SEQUENCE [LARGE SCALE GENOMIC DNA]</scope>
    <source>
        <strain evidence="6">SB210</strain>
    </source>
</reference>
<dbReference type="eggNOG" id="KOG0501">
    <property type="taxonomic scope" value="Eukaryota"/>
</dbReference>
<evidence type="ECO:0000259" key="4">
    <source>
        <dbReference type="PROSITE" id="PS50042"/>
    </source>
</evidence>
<feature type="transmembrane region" description="Helical" evidence="3">
    <location>
        <begin position="257"/>
        <end position="278"/>
    </location>
</feature>
<dbReference type="Pfam" id="PF00027">
    <property type="entry name" value="cNMP_binding"/>
    <property type="match status" value="1"/>
</dbReference>
<dbReference type="InterPro" id="IPR018490">
    <property type="entry name" value="cNMP-bd_dom_sf"/>
</dbReference>
<keyword evidence="3" id="KW-1133">Transmembrane helix</keyword>
<accession>Q23K39</accession>
<feature type="region of interest" description="Disordered" evidence="2">
    <location>
        <begin position="790"/>
        <end position="855"/>
    </location>
</feature>
<dbReference type="InterPro" id="IPR000595">
    <property type="entry name" value="cNMP-bd_dom"/>
</dbReference>
<dbReference type="PROSITE" id="PS50042">
    <property type="entry name" value="CNMP_BINDING_3"/>
    <property type="match status" value="1"/>
</dbReference>
<feature type="transmembrane region" description="Helical" evidence="3">
    <location>
        <begin position="370"/>
        <end position="391"/>
    </location>
</feature>
<evidence type="ECO:0000256" key="2">
    <source>
        <dbReference type="SAM" id="MobiDB-lite"/>
    </source>
</evidence>
<dbReference type="InParanoid" id="Q23K39"/>
<dbReference type="KEGG" id="tet:TTHERM_00195950"/>
<dbReference type="InterPro" id="IPR014710">
    <property type="entry name" value="RmlC-like_jellyroll"/>
</dbReference>
<keyword evidence="6" id="KW-1185">Reference proteome</keyword>
<dbReference type="PANTHER" id="PTHR45689:SF5">
    <property type="entry name" value="I[[H]] CHANNEL, ISOFORM E"/>
    <property type="match status" value="1"/>
</dbReference>
<sequence length="1473" mass="172641">MLSSEQQKVILLLQGGDESQLENIYNKNEEKRSGDSQNPIIGQSDNQKGSRLSLSNNSKNMKQSDSQSNFHNLFLEETINQVMINDMRKTKQRKNQKLNFSDMFFKIKFKSMARRLLNSTRSFMFKNLNIKQFKLIDDKSSSFDKESLKISTKAQNVLIKAGLIQNNVGMKKTITLSRNSKKEKPREAFHFLKYVMCSFLQGLIKSYDRKFPVINPISLNKIIWDCINIILILIYTIQIPLYITFPENKNQSFNQYMIYFVPVYLFIDLVYTLNTGTYQKGVLIKKRLTLINLYLKSRIIPTLFAIFSFLVYIFIITYTEYEVTRIYRWCDFLLFPIFLKLSDIGYIVNKLEENQTLSKKLRNIIALMKLIFKIVYIGHFIACIWAIIAQFEDFYGYQTWAKYPVWNQSSWYQLYIDAYYFTTVTMITVGYGDIIPVTGIEKAICIIIMIISCGVFAYSMNTVGAILESFNEDSVKLKHNMQIINYYMERKNVGKLTRDQIREYLYYYWKEEKERDQEGEEKIINILSDNLKKNLLMESKNVVLKKSPIFRNNFSEEIKEKIVPLIKEYRCYPEEVICLEGLLDDCSIYFIEKGSVEIYIENKETSQQNVKSISSIGKGQSFGETSFFTGEARRASVRSREFTTLLILNRAEFLQVLVNHQEDYEKFCAIKDSLIFCENYQLINVECLSCKSQGHQILQCPYLHYTPNFTFLKQSFMRSPNQEQRKLYIRKILKSNSVLNSHVVTQKAIEYDNNNSNSSDSIEFQYLCQFYEELMQKQEEFEDDIQRVKSKNEGKSNLELSPMVQISEKSEKTDQSDSSDSEVSSNSVQVKKLSSQKEINNKTSEDEDSEFQKGKQQFLESPLQINENGNYPLQLDLANKKRGQNYLLDTGQDSPIKARKGSRFGSILEKQNTSDSIERSNNKKKNTFLSNLSNNTNEKKSTFISNQFIRTETLNSSNSSNSKKKKTVIVNQLPVVRQQTKRITALLPQKNQENFMKFIQRGNQNDDENIPKQPRRFDRRKSIRILDNNNKAFLNILNIPSFHLAGSGTLDQKRRFSKLNSNDVKMLNNQFNYSNNKQEIMLVSSQTPVDQDDNCDENNYFEENFDCMHNFNFYFPLNNISQQIKLMQMSQAERKQIMFRAMYDNLSCMKQFNSATQNSIRQRNLSIVYTGRNNTKLISQTNIAIDLEAKDKQNKIIERRKSKFFTNQKTLMVQQLNKRTSQTSEKLDKIGKNNEVNKEFNSSCQSISSINKNLTYKFSISKKQTEYFKDNSLQHKLTTCTVIDNHQNQEQGTLIHLQNKDRDSDQQIPHNQKQFLIEDNEENSKALKNIRGQIKEHSQQKSSYEINLKDQNYVDEGESGDHIRTSFNNKKNENQQNNDIFQTNSIFVDQNNTFITQDNHNMTNNLSISQQRFKNQDQQQITFFENSFQEYNQNNSRIKEQDLDDIASDFEQSKHSIKHTNIYVTQKKYQQKI</sequence>
<dbReference type="GeneID" id="7830587"/>
<evidence type="ECO:0000256" key="3">
    <source>
        <dbReference type="SAM" id="Phobius"/>
    </source>
</evidence>
<feature type="transmembrane region" description="Helical" evidence="3">
    <location>
        <begin position="411"/>
        <end position="431"/>
    </location>
</feature>
<evidence type="ECO:0000313" key="6">
    <source>
        <dbReference type="Proteomes" id="UP000009168"/>
    </source>
</evidence>
<dbReference type="Gene3D" id="1.10.287.70">
    <property type="match status" value="1"/>
</dbReference>
<dbReference type="GO" id="GO:0035725">
    <property type="term" value="P:sodium ion transmembrane transport"/>
    <property type="evidence" value="ECO:0007669"/>
    <property type="project" value="TreeGrafter"/>
</dbReference>
<dbReference type="InterPro" id="IPR013099">
    <property type="entry name" value="K_chnl_dom"/>
</dbReference>
<dbReference type="GO" id="GO:0005249">
    <property type="term" value="F:voltage-gated potassium channel activity"/>
    <property type="evidence" value="ECO:0007669"/>
    <property type="project" value="TreeGrafter"/>
</dbReference>
<evidence type="ECO:0000256" key="1">
    <source>
        <dbReference type="SAM" id="Coils"/>
    </source>
</evidence>
<protein>
    <submittedName>
        <fullName evidence="5">Cation channel family protein</fullName>
    </submittedName>
</protein>
<feature type="transmembrane region" description="Helical" evidence="3">
    <location>
        <begin position="222"/>
        <end position="245"/>
    </location>
</feature>
<dbReference type="GO" id="GO:0003254">
    <property type="term" value="P:regulation of membrane depolarization"/>
    <property type="evidence" value="ECO:0007669"/>
    <property type="project" value="TreeGrafter"/>
</dbReference>
<organism evidence="5 6">
    <name type="scientific">Tetrahymena thermophila (strain SB210)</name>
    <dbReference type="NCBI Taxonomy" id="312017"/>
    <lineage>
        <taxon>Eukaryota</taxon>
        <taxon>Sar</taxon>
        <taxon>Alveolata</taxon>
        <taxon>Ciliophora</taxon>
        <taxon>Intramacronucleata</taxon>
        <taxon>Oligohymenophorea</taxon>
        <taxon>Hymenostomatida</taxon>
        <taxon>Tetrahymenina</taxon>
        <taxon>Tetrahymenidae</taxon>
        <taxon>Tetrahymena</taxon>
    </lineage>
</organism>
<dbReference type="SUPFAM" id="SSF81324">
    <property type="entry name" value="Voltage-gated potassium channels"/>
    <property type="match status" value="1"/>
</dbReference>
<name>Q23K39_TETTS</name>
<feature type="transmembrane region" description="Helical" evidence="3">
    <location>
        <begin position="443"/>
        <end position="467"/>
    </location>
</feature>
<dbReference type="SMART" id="SM00100">
    <property type="entry name" value="cNMP"/>
    <property type="match status" value="1"/>
</dbReference>
<dbReference type="RefSeq" id="XP_001017249.2">
    <property type="nucleotide sequence ID" value="XM_001017249.2"/>
</dbReference>
<dbReference type="Proteomes" id="UP000009168">
    <property type="component" value="Unassembled WGS sequence"/>
</dbReference>
<keyword evidence="3" id="KW-0472">Membrane</keyword>